<protein>
    <submittedName>
        <fullName evidence="1">Uncharacterized protein</fullName>
    </submittedName>
</protein>
<sequence length="109" mass="12586">MIGQKPVWRPALKSLWKKIIIFPQQVKEFVLQNIQICCKIFVMACNHSKFTQFHQFQRTIAAWNLCAASREEPAFSFGKTTELQVKRGLKCQTGFFRGSFIRCAIVSTV</sequence>
<dbReference type="EMBL" id="ABGD02000007">
    <property type="protein sequence ID" value="EDS12159.1"/>
    <property type="molecule type" value="Genomic_DNA"/>
</dbReference>
<dbReference type="HOGENOM" id="CLU_2178304_0_0_9"/>
<organism evidence="1 2">
    <name type="scientific">Anaerotruncus colihominis DSM 17241</name>
    <dbReference type="NCBI Taxonomy" id="445972"/>
    <lineage>
        <taxon>Bacteria</taxon>
        <taxon>Bacillati</taxon>
        <taxon>Bacillota</taxon>
        <taxon>Clostridia</taxon>
        <taxon>Eubacteriales</taxon>
        <taxon>Oscillospiraceae</taxon>
        <taxon>Anaerotruncus</taxon>
    </lineage>
</organism>
<evidence type="ECO:0000313" key="1">
    <source>
        <dbReference type="EMBL" id="EDS12159.1"/>
    </source>
</evidence>
<accession>B0P8B3</accession>
<comment type="caution">
    <text evidence="1">The sequence shown here is derived from an EMBL/GenBank/DDBJ whole genome shotgun (WGS) entry which is preliminary data.</text>
</comment>
<keyword evidence="2" id="KW-1185">Reference proteome</keyword>
<dbReference type="Proteomes" id="UP000003803">
    <property type="component" value="Unassembled WGS sequence"/>
</dbReference>
<gene>
    <name evidence="1" type="ORF">ANACOL_01002</name>
</gene>
<proteinExistence type="predicted"/>
<evidence type="ECO:0000313" key="2">
    <source>
        <dbReference type="Proteomes" id="UP000003803"/>
    </source>
</evidence>
<name>B0P8B3_9FIRM</name>
<reference evidence="1" key="2">
    <citation type="submission" date="2013-09" db="EMBL/GenBank/DDBJ databases">
        <title>Draft genome sequence of Anaerotruncus colihominis(DSM 17241).</title>
        <authorList>
            <person name="Sudarsanam P."/>
            <person name="Ley R."/>
            <person name="Guruge J."/>
            <person name="Turnbaugh P.J."/>
            <person name="Mahowald M."/>
            <person name="Liep D."/>
            <person name="Gordon J."/>
        </authorList>
    </citation>
    <scope>NUCLEOTIDE SEQUENCE</scope>
    <source>
        <strain evidence="1">DSM 17241</strain>
    </source>
</reference>
<dbReference type="AlphaFoldDB" id="B0P8B3"/>
<reference evidence="1" key="1">
    <citation type="submission" date="2007-11" db="EMBL/GenBank/DDBJ databases">
        <authorList>
            <person name="Fulton L."/>
            <person name="Clifton S."/>
            <person name="Fulton B."/>
            <person name="Xu J."/>
            <person name="Minx P."/>
            <person name="Pepin K.H."/>
            <person name="Johnson M."/>
            <person name="Thiruvilangam P."/>
            <person name="Bhonagiri V."/>
            <person name="Nash W.E."/>
            <person name="Mardis E.R."/>
            <person name="Wilson R.K."/>
        </authorList>
    </citation>
    <scope>NUCLEOTIDE SEQUENCE [LARGE SCALE GENOMIC DNA]</scope>
    <source>
        <strain evidence="1">DSM 17241</strain>
    </source>
</reference>